<dbReference type="GO" id="GO:0016705">
    <property type="term" value="F:oxidoreductase activity, acting on paired donors, with incorporation or reduction of molecular oxygen"/>
    <property type="evidence" value="ECO:0007669"/>
    <property type="project" value="InterPro"/>
</dbReference>
<accession>M7ST44</accession>
<keyword evidence="2" id="KW-0479">Metal-binding</keyword>
<dbReference type="GO" id="GO:0004497">
    <property type="term" value="F:monooxygenase activity"/>
    <property type="evidence" value="ECO:0007669"/>
    <property type="project" value="UniProtKB-KW"/>
</dbReference>
<dbReference type="Proteomes" id="UP000012174">
    <property type="component" value="Unassembled WGS sequence"/>
</dbReference>
<organism evidence="7 8">
    <name type="scientific">Eutypa lata (strain UCR-EL1)</name>
    <name type="common">Grapevine dieback disease fungus</name>
    <name type="synonym">Eutypa armeniacae</name>
    <dbReference type="NCBI Taxonomy" id="1287681"/>
    <lineage>
        <taxon>Eukaryota</taxon>
        <taxon>Fungi</taxon>
        <taxon>Dikarya</taxon>
        <taxon>Ascomycota</taxon>
        <taxon>Pezizomycotina</taxon>
        <taxon>Sordariomycetes</taxon>
        <taxon>Xylariomycetidae</taxon>
        <taxon>Xylariales</taxon>
        <taxon>Diatrypaceae</taxon>
        <taxon>Eutypa</taxon>
    </lineage>
</organism>
<evidence type="ECO:0000256" key="3">
    <source>
        <dbReference type="ARBA" id="ARBA00023002"/>
    </source>
</evidence>
<keyword evidence="5" id="KW-0503">Monooxygenase</keyword>
<dbReference type="InterPro" id="IPR001128">
    <property type="entry name" value="Cyt_P450"/>
</dbReference>
<keyword evidence="6" id="KW-1133">Transmembrane helix</keyword>
<evidence type="ECO:0000313" key="8">
    <source>
        <dbReference type="Proteomes" id="UP000012174"/>
    </source>
</evidence>
<dbReference type="InterPro" id="IPR050364">
    <property type="entry name" value="Cytochrome_P450_fung"/>
</dbReference>
<keyword evidence="4" id="KW-0408">Iron</keyword>
<evidence type="ECO:0000256" key="4">
    <source>
        <dbReference type="ARBA" id="ARBA00023004"/>
    </source>
</evidence>
<dbReference type="eggNOG" id="KOG0156">
    <property type="taxonomic scope" value="Eukaryota"/>
</dbReference>
<evidence type="ECO:0000256" key="6">
    <source>
        <dbReference type="SAM" id="Phobius"/>
    </source>
</evidence>
<dbReference type="InterPro" id="IPR036396">
    <property type="entry name" value="Cyt_P450_sf"/>
</dbReference>
<dbReference type="HOGENOM" id="CLU_001570_2_2_1"/>
<dbReference type="EMBL" id="KB706037">
    <property type="protein sequence ID" value="EMR69674.1"/>
    <property type="molecule type" value="Genomic_DNA"/>
</dbReference>
<dbReference type="SUPFAM" id="SSF48264">
    <property type="entry name" value="Cytochrome P450"/>
    <property type="match status" value="1"/>
</dbReference>
<feature type="transmembrane region" description="Helical" evidence="6">
    <location>
        <begin position="18"/>
        <end position="37"/>
    </location>
</feature>
<dbReference type="Pfam" id="PF00067">
    <property type="entry name" value="p450"/>
    <property type="match status" value="2"/>
</dbReference>
<dbReference type="Gene3D" id="1.10.630.10">
    <property type="entry name" value="Cytochrome P450"/>
    <property type="match status" value="2"/>
</dbReference>
<dbReference type="AlphaFoldDB" id="M7ST44"/>
<dbReference type="GO" id="GO:0020037">
    <property type="term" value="F:heme binding"/>
    <property type="evidence" value="ECO:0007669"/>
    <property type="project" value="InterPro"/>
</dbReference>
<keyword evidence="8" id="KW-1185">Reference proteome</keyword>
<keyword evidence="6" id="KW-0812">Transmembrane</keyword>
<sequence>MFSLIPNTVLSGAEPSTIYTLAIVGILALIKLSMTYLTDPRRKKLPPGPSGLPLLGNFADMADSEKVRKKVASWAQKYGELVYTRIAEVDYVWLSSPGAVKDLMDKKSAIYSSRPRMPFAMDVASGGKRQLLMPYSNEWRNIRKYSHQLLNLNASKAYQPIQDYESLQTMYDIMNNPAEFYKHNQRYSASVIMTIAYGIRVPTFDSPIAKDIYIVLDNLTNMTAPGAHAVDSMPDPAKNGIDDLAAAYICGGLVEAGSETTSSSLNNFVLAMCQSPNVLKKAQEELDRVVGDTRMPTFDDESNLPYVRAIIKELLRWRPVNKFGMFHASTEDDWHNGYFIPKDSIVILSWWQVTMGQL</sequence>
<dbReference type="PANTHER" id="PTHR46300:SF2">
    <property type="entry name" value="CYTOCHROME P450 MONOOXYGENASE ALNH-RELATED"/>
    <property type="match status" value="1"/>
</dbReference>
<dbReference type="KEGG" id="ela:UCREL1_3301"/>
<keyword evidence="3" id="KW-0560">Oxidoreductase</keyword>
<dbReference type="OMA" id="IIRERMH"/>
<keyword evidence="6" id="KW-0472">Membrane</keyword>
<dbReference type="PANTHER" id="PTHR46300">
    <property type="entry name" value="P450, PUTATIVE (EUROFUNG)-RELATED-RELATED"/>
    <property type="match status" value="1"/>
</dbReference>
<evidence type="ECO:0000313" key="7">
    <source>
        <dbReference type="EMBL" id="EMR69674.1"/>
    </source>
</evidence>
<evidence type="ECO:0000256" key="2">
    <source>
        <dbReference type="ARBA" id="ARBA00022723"/>
    </source>
</evidence>
<proteinExistence type="inferred from homology"/>
<name>M7ST44_EUTLA</name>
<evidence type="ECO:0000256" key="5">
    <source>
        <dbReference type="ARBA" id="ARBA00023033"/>
    </source>
</evidence>
<evidence type="ECO:0000256" key="1">
    <source>
        <dbReference type="ARBA" id="ARBA00010617"/>
    </source>
</evidence>
<dbReference type="GO" id="GO:0005506">
    <property type="term" value="F:iron ion binding"/>
    <property type="evidence" value="ECO:0007669"/>
    <property type="project" value="InterPro"/>
</dbReference>
<gene>
    <name evidence="7" type="ORF">UCREL1_3301</name>
</gene>
<comment type="similarity">
    <text evidence="1">Belongs to the cytochrome P450 family.</text>
</comment>
<dbReference type="OrthoDB" id="1055148at2759"/>
<reference evidence="8" key="1">
    <citation type="journal article" date="2013" name="Genome Announc.">
        <title>Draft genome sequence of the grapevine dieback fungus Eutypa lata UCR-EL1.</title>
        <authorList>
            <person name="Blanco-Ulate B."/>
            <person name="Rolshausen P.E."/>
            <person name="Cantu D."/>
        </authorList>
    </citation>
    <scope>NUCLEOTIDE SEQUENCE [LARGE SCALE GENOMIC DNA]</scope>
    <source>
        <strain evidence="8">UCR-EL1</strain>
    </source>
</reference>
<protein>
    <submittedName>
        <fullName evidence="7">Putative cytochrome p450 protein</fullName>
    </submittedName>
</protein>